<dbReference type="PROSITE" id="PS51186">
    <property type="entry name" value="GNAT"/>
    <property type="match status" value="1"/>
</dbReference>
<dbReference type="EMBL" id="JAWCUA010000007">
    <property type="protein sequence ID" value="MDU0112713.1"/>
    <property type="molecule type" value="Genomic_DNA"/>
</dbReference>
<protein>
    <submittedName>
        <fullName evidence="2">N-acetyltransferase</fullName>
        <ecNumber evidence="2">2.3.1.-</ecNumber>
    </submittedName>
</protein>
<keyword evidence="2" id="KW-0012">Acyltransferase</keyword>
<dbReference type="RefSeq" id="WP_315946424.1">
    <property type="nucleotide sequence ID" value="NZ_JAWCUA010000007.1"/>
</dbReference>
<name>A0ABU3QZ56_9GAMM</name>
<dbReference type="EC" id="2.3.1.-" evidence="2"/>
<feature type="domain" description="N-acetyltransferase" evidence="1">
    <location>
        <begin position="3"/>
        <end position="149"/>
    </location>
</feature>
<sequence length="149" mass="16846">MIKQLDNVNENIAEQIYAVFQHAYRIEADLIGVVNFPPLSRSIKDIQGSKTQFYGFYVDQIVAAVIEIKLEGQQLNICSLTVSPNYFRRGIADTLISYVLGLSYFSKALVETAVVNLPAIKLYEKHGFIEYKRWVPSHGIAKVAMSRIC</sequence>
<proteinExistence type="predicted"/>
<dbReference type="Proteomes" id="UP001257914">
    <property type="component" value="Unassembled WGS sequence"/>
</dbReference>
<keyword evidence="3" id="KW-1185">Reference proteome</keyword>
<dbReference type="GO" id="GO:0016746">
    <property type="term" value="F:acyltransferase activity"/>
    <property type="evidence" value="ECO:0007669"/>
    <property type="project" value="UniProtKB-KW"/>
</dbReference>
<dbReference type="SUPFAM" id="SSF55729">
    <property type="entry name" value="Acyl-CoA N-acyltransferases (Nat)"/>
    <property type="match status" value="1"/>
</dbReference>
<gene>
    <name evidence="2" type="ORF">RT723_06785</name>
</gene>
<comment type="caution">
    <text evidence="2">The sequence shown here is derived from an EMBL/GenBank/DDBJ whole genome shotgun (WGS) entry which is preliminary data.</text>
</comment>
<dbReference type="Pfam" id="PF13508">
    <property type="entry name" value="Acetyltransf_7"/>
    <property type="match status" value="1"/>
</dbReference>
<evidence type="ECO:0000313" key="3">
    <source>
        <dbReference type="Proteomes" id="UP001257914"/>
    </source>
</evidence>
<dbReference type="InterPro" id="IPR000182">
    <property type="entry name" value="GNAT_dom"/>
</dbReference>
<organism evidence="2 3">
    <name type="scientific">Psychrosphaera aquimarina</name>
    <dbReference type="NCBI Taxonomy" id="2044854"/>
    <lineage>
        <taxon>Bacteria</taxon>
        <taxon>Pseudomonadati</taxon>
        <taxon>Pseudomonadota</taxon>
        <taxon>Gammaproteobacteria</taxon>
        <taxon>Alteromonadales</taxon>
        <taxon>Pseudoalteromonadaceae</taxon>
        <taxon>Psychrosphaera</taxon>
    </lineage>
</organism>
<keyword evidence="2" id="KW-0808">Transferase</keyword>
<dbReference type="Gene3D" id="3.40.630.30">
    <property type="match status" value="1"/>
</dbReference>
<evidence type="ECO:0000259" key="1">
    <source>
        <dbReference type="PROSITE" id="PS51186"/>
    </source>
</evidence>
<evidence type="ECO:0000313" key="2">
    <source>
        <dbReference type="EMBL" id="MDU0112713.1"/>
    </source>
</evidence>
<reference evidence="2 3" key="1">
    <citation type="submission" date="2023-10" db="EMBL/GenBank/DDBJ databases">
        <title>Psychrosphaera aquimaarina strain SW33 isolated from seawater.</title>
        <authorList>
            <person name="Bayburt H."/>
            <person name="Kim J.M."/>
            <person name="Choi B.J."/>
            <person name="Jeon C.O."/>
        </authorList>
    </citation>
    <scope>NUCLEOTIDE SEQUENCE [LARGE SCALE GENOMIC DNA]</scope>
    <source>
        <strain evidence="2 3">KCTC 52743</strain>
    </source>
</reference>
<accession>A0ABU3QZ56</accession>
<dbReference type="InterPro" id="IPR016181">
    <property type="entry name" value="Acyl_CoA_acyltransferase"/>
</dbReference>